<evidence type="ECO:0000256" key="1">
    <source>
        <dbReference type="ARBA" id="ARBA00023002"/>
    </source>
</evidence>
<dbReference type="AlphaFoldDB" id="A0A1L7WTX8"/>
<reference evidence="5 6" key="1">
    <citation type="submission" date="2016-03" db="EMBL/GenBank/DDBJ databases">
        <authorList>
            <person name="Ploux O."/>
        </authorList>
    </citation>
    <scope>NUCLEOTIDE SEQUENCE [LARGE SCALE GENOMIC DNA]</scope>
    <source>
        <strain evidence="5 6">UAMH 11012</strain>
    </source>
</reference>
<dbReference type="PANTHER" id="PTHR10366">
    <property type="entry name" value="NAD DEPENDENT EPIMERASE/DEHYDRATASE"/>
    <property type="match status" value="1"/>
</dbReference>
<accession>A0A1L7WTX8</accession>
<evidence type="ECO:0000313" key="6">
    <source>
        <dbReference type="Proteomes" id="UP000184330"/>
    </source>
</evidence>
<comment type="similarity">
    <text evidence="2">Belongs to the NAD(P)-dependent epimerase/dehydratase family. Dihydroflavonol-4-reductase subfamily.</text>
</comment>
<dbReference type="CDD" id="cd05227">
    <property type="entry name" value="AR_SDR_e"/>
    <property type="match status" value="1"/>
</dbReference>
<keyword evidence="3" id="KW-0472">Membrane</keyword>
<keyword evidence="6" id="KW-1185">Reference proteome</keyword>
<dbReference type="GO" id="GO:0016616">
    <property type="term" value="F:oxidoreductase activity, acting on the CH-OH group of donors, NAD or NADP as acceptor"/>
    <property type="evidence" value="ECO:0007669"/>
    <property type="project" value="TreeGrafter"/>
</dbReference>
<evidence type="ECO:0000256" key="3">
    <source>
        <dbReference type="SAM" id="Phobius"/>
    </source>
</evidence>
<dbReference type="PANTHER" id="PTHR10366:SF564">
    <property type="entry name" value="STEROL-4-ALPHA-CARBOXYLATE 3-DEHYDROGENASE, DECARBOXYLATING"/>
    <property type="match status" value="1"/>
</dbReference>
<evidence type="ECO:0000259" key="4">
    <source>
        <dbReference type="Pfam" id="PF01370"/>
    </source>
</evidence>
<dbReference type="InterPro" id="IPR001509">
    <property type="entry name" value="Epimerase_deHydtase"/>
</dbReference>
<dbReference type="Pfam" id="PF01370">
    <property type="entry name" value="Epimerase"/>
    <property type="match status" value="1"/>
</dbReference>
<dbReference type="FunFam" id="3.40.50.720:FF:000336">
    <property type="entry name" value="Aldehyde reductase"/>
    <property type="match status" value="1"/>
</dbReference>
<dbReference type="STRING" id="576137.A0A1L7WTX8"/>
<keyword evidence="3" id="KW-1133">Transmembrane helix</keyword>
<evidence type="ECO:0000256" key="2">
    <source>
        <dbReference type="ARBA" id="ARBA00023445"/>
    </source>
</evidence>
<keyword evidence="3" id="KW-0812">Transmembrane</keyword>
<gene>
    <name evidence="5" type="ORF">PAC_06122</name>
</gene>
<name>A0A1L7WTX8_9HELO</name>
<feature type="transmembrane region" description="Helical" evidence="3">
    <location>
        <begin position="12"/>
        <end position="33"/>
    </location>
</feature>
<protein>
    <recommendedName>
        <fullName evidence="4">NAD-dependent epimerase/dehydratase domain-containing protein</fullName>
    </recommendedName>
</protein>
<dbReference type="InterPro" id="IPR036291">
    <property type="entry name" value="NAD(P)-bd_dom_sf"/>
</dbReference>
<proteinExistence type="inferred from homology"/>
<dbReference type="OrthoDB" id="2735536at2759"/>
<feature type="domain" description="NAD-dependent epimerase/dehydratase" evidence="4">
    <location>
        <begin position="11"/>
        <end position="252"/>
    </location>
</feature>
<dbReference type="Proteomes" id="UP000184330">
    <property type="component" value="Unassembled WGS sequence"/>
</dbReference>
<dbReference type="SUPFAM" id="SSF51735">
    <property type="entry name" value="NAD(P)-binding Rossmann-fold domains"/>
    <property type="match status" value="1"/>
</dbReference>
<dbReference type="EMBL" id="FJOG01000007">
    <property type="protein sequence ID" value="CZR56234.1"/>
    <property type="molecule type" value="Genomic_DNA"/>
</dbReference>
<keyword evidence="1" id="KW-0560">Oxidoreductase</keyword>
<sequence length="352" mass="38001">MASLSPSEALVLVTGGSGFLGTYCIIALLNAGYQVRTTIRSLTKSSFITTSLKTGGISDASLKNLSFIAADLTKDEGWPKAAEGCTYILHVASPFPANLPKHEDDLIIPAREGTLRVLRAAKISGVKRVVVTSSFAAVAYGHPAQSSPFTEESWTDTLSLDVTPYEKSKTVAERAAWDYVNSPEGEGLELSVINPVGIFGPVLSSDFSTSIILIQRQLNGDLAGCPRLVFGIVDVRDCASPHLLAMTHPKAAGERFIGISGKAMSVQEIAFCLKERMPNEARRTKTRILPDWLVRFIALFDGEVRSVAPMIGKRIDGSGEKAKKVLRWEPRSREDAVVATGESLVRLGLLKK</sequence>
<dbReference type="InterPro" id="IPR050425">
    <property type="entry name" value="NAD(P)_dehydrat-like"/>
</dbReference>
<evidence type="ECO:0000313" key="5">
    <source>
        <dbReference type="EMBL" id="CZR56234.1"/>
    </source>
</evidence>
<dbReference type="Gene3D" id="3.40.50.720">
    <property type="entry name" value="NAD(P)-binding Rossmann-like Domain"/>
    <property type="match status" value="1"/>
</dbReference>
<organism evidence="5 6">
    <name type="scientific">Phialocephala subalpina</name>
    <dbReference type="NCBI Taxonomy" id="576137"/>
    <lineage>
        <taxon>Eukaryota</taxon>
        <taxon>Fungi</taxon>
        <taxon>Dikarya</taxon>
        <taxon>Ascomycota</taxon>
        <taxon>Pezizomycotina</taxon>
        <taxon>Leotiomycetes</taxon>
        <taxon>Helotiales</taxon>
        <taxon>Mollisiaceae</taxon>
        <taxon>Phialocephala</taxon>
        <taxon>Phialocephala fortinii species complex</taxon>
    </lineage>
</organism>